<protein>
    <submittedName>
        <fullName evidence="2">Conserved phage C-terminal domain-containing protein</fullName>
    </submittedName>
</protein>
<dbReference type="Pfam" id="PF09524">
    <property type="entry name" value="Phg_2220_C"/>
    <property type="match status" value="1"/>
</dbReference>
<proteinExistence type="predicted"/>
<dbReference type="RefSeq" id="WP_309878792.1">
    <property type="nucleotide sequence ID" value="NZ_CP133838.1"/>
</dbReference>
<feature type="domain" description="Phage conserved hypothetical protein C-terminal" evidence="1">
    <location>
        <begin position="37"/>
        <end position="108"/>
    </location>
</feature>
<name>A0ABY9SFY8_9ENTR</name>
<gene>
    <name evidence="2" type="ORF">RHD99_11020</name>
</gene>
<evidence type="ECO:0000259" key="1">
    <source>
        <dbReference type="Pfam" id="PF09524"/>
    </source>
</evidence>
<keyword evidence="3" id="KW-1185">Reference proteome</keyword>
<evidence type="ECO:0000313" key="3">
    <source>
        <dbReference type="Proteomes" id="UP001246690"/>
    </source>
</evidence>
<sequence>MGGNAPNFLLGDYTESTQRDCQADELPDDFPDPALRVLKHLNLTTKADFRDGKTTLGFINGLLMGEYVADELILVIDHRTALWSGDSKMSQYLCPKTLFNFENFEGYLPLARKWDGEGRQPLNSQSVEIDTDERDRAYRSFTSGTARTIRSALEVAVRKSAAQAGIKNHPPDRAKQQWDRIWVDCASREQPGE</sequence>
<dbReference type="InterPro" id="IPR011741">
    <property type="entry name" value="Phg_2220_C"/>
</dbReference>
<dbReference type="Proteomes" id="UP001246690">
    <property type="component" value="Chromosome"/>
</dbReference>
<dbReference type="EMBL" id="CP133838">
    <property type="protein sequence ID" value="WMY76414.1"/>
    <property type="molecule type" value="Genomic_DNA"/>
</dbReference>
<organism evidence="2 3">
    <name type="scientific">Buttiauxella selenatireducens</name>
    <dbReference type="NCBI Taxonomy" id="3073902"/>
    <lineage>
        <taxon>Bacteria</taxon>
        <taxon>Pseudomonadati</taxon>
        <taxon>Pseudomonadota</taxon>
        <taxon>Gammaproteobacteria</taxon>
        <taxon>Enterobacterales</taxon>
        <taxon>Enterobacteriaceae</taxon>
        <taxon>Buttiauxella</taxon>
    </lineage>
</organism>
<reference evidence="2 3" key="1">
    <citation type="submission" date="2023-09" db="EMBL/GenBank/DDBJ databases">
        <title>Buttiauxella selenatireducens sp. nov., isolated from the rhizosphere of Cardamine hupingshanesis.</title>
        <authorList>
            <person name="Zhang S."/>
            <person name="Xu Z."/>
            <person name="Wang H."/>
            <person name="Guo Y."/>
        </authorList>
    </citation>
    <scope>NUCLEOTIDE SEQUENCE [LARGE SCALE GENOMIC DNA]</scope>
    <source>
        <strain evidence="2 3">R73</strain>
    </source>
</reference>
<accession>A0ABY9SFY8</accession>
<evidence type="ECO:0000313" key="2">
    <source>
        <dbReference type="EMBL" id="WMY76414.1"/>
    </source>
</evidence>